<reference evidence="3" key="2">
    <citation type="submission" date="2020-12" db="EMBL/GenBank/DDBJ databases">
        <title>New Spironucleus salmonicida genome in near-complete chromosomes.</title>
        <authorList>
            <person name="Xu F."/>
            <person name="Kurt Z."/>
            <person name="Jimenez-Gonzalez A."/>
            <person name="Astvaldsson A."/>
            <person name="Andersson J.O."/>
            <person name="Svard S.G."/>
        </authorList>
    </citation>
    <scope>NUCLEOTIDE SEQUENCE</scope>
    <source>
        <strain evidence="3">ATCC 50377</strain>
    </source>
</reference>
<gene>
    <name evidence="2" type="ORF">SS50377_16276</name>
    <name evidence="3" type="ORF">SS50377_21194</name>
</gene>
<dbReference type="EMBL" id="AUWU02000001">
    <property type="protein sequence ID" value="KAH0577840.1"/>
    <property type="molecule type" value="Genomic_DNA"/>
</dbReference>
<dbReference type="VEuPathDB" id="GiardiaDB:SS50377_21194"/>
<reference evidence="2 3" key="1">
    <citation type="journal article" date="2014" name="PLoS Genet.">
        <title>The Genome of Spironucleus salmonicida Highlights a Fish Pathogen Adapted to Fluctuating Environments.</title>
        <authorList>
            <person name="Xu F."/>
            <person name="Jerlstrom-Hultqvist J."/>
            <person name="Einarsson E."/>
            <person name="Astvaldsson A."/>
            <person name="Svard S.G."/>
            <person name="Andersson J.O."/>
        </authorList>
    </citation>
    <scope>NUCLEOTIDE SEQUENCE</scope>
    <source>
        <strain evidence="3">ATCC 50377</strain>
    </source>
</reference>
<organism evidence="2">
    <name type="scientific">Spironucleus salmonicida</name>
    <dbReference type="NCBI Taxonomy" id="348837"/>
    <lineage>
        <taxon>Eukaryota</taxon>
        <taxon>Metamonada</taxon>
        <taxon>Diplomonadida</taxon>
        <taxon>Hexamitidae</taxon>
        <taxon>Hexamitinae</taxon>
        <taxon>Spironucleus</taxon>
    </lineage>
</organism>
<name>V6LT50_9EUKA</name>
<dbReference type="EMBL" id="KI546130">
    <property type="protein sequence ID" value="EST43969.1"/>
    <property type="molecule type" value="Genomic_DNA"/>
</dbReference>
<accession>V6LT50</accession>
<evidence type="ECO:0000313" key="3">
    <source>
        <dbReference type="EMBL" id="KAH0577840.1"/>
    </source>
</evidence>
<evidence type="ECO:0000313" key="2">
    <source>
        <dbReference type="EMBL" id="EST43969.1"/>
    </source>
</evidence>
<dbReference type="AlphaFoldDB" id="V6LT50"/>
<sequence>MDNQFNEDNPLDYEQFMAQVAEQKEAPVQFTSKVQTKLGDIEKVTNRQIKKTAQQQLNQHLPLQQAQQEAGALMVLGSQQEFKSTFVPSDNIQVALQKAGLDQLPTTATEKRTNFESSDSEEIDFQDILNNQQTIKLQSDDIIRLRLKLKQNATKLQRWAKIKSKTFRKIHNRERRIEKMQRVTDKLYNASEVAKIAGLNDLANQLISDKNAFLNDENDNYVRLREQELLQEEQDLVQPKTALNSLKFIQNELKRGENNNNLLLQKAELSMQKNKVQNILDDYGENPFVIEEDTMKLPEKLTSNYVQKEVLLVDALEVASDDEQQRVIATMFQKDEIKEMKEQEIVVDKIVVLEGWGEWAGSGASTQDKKKFKDRVQKIEMKQKEKFTEQMNIRTDIDNQGYYQNQKLNQDVLDKYQAKGIRVSDQNYEKYIKQSLLPEFQSINNIKFQTQEQFTTLRGEQAIQQRKIEQNIQQLQKLQRQFAEQKKLIKGQMVPGGLRKNHFD</sequence>
<proteinExistence type="predicted"/>
<dbReference type="Proteomes" id="UP000018208">
    <property type="component" value="Unassembled WGS sequence"/>
</dbReference>
<feature type="coiled-coil region" evidence="1">
    <location>
        <begin position="461"/>
        <end position="488"/>
    </location>
</feature>
<keyword evidence="1" id="KW-0175">Coiled coil</keyword>
<keyword evidence="4" id="KW-1185">Reference proteome</keyword>
<evidence type="ECO:0000313" key="4">
    <source>
        <dbReference type="Proteomes" id="UP000018208"/>
    </source>
</evidence>
<evidence type="ECO:0000256" key="1">
    <source>
        <dbReference type="SAM" id="Coils"/>
    </source>
</evidence>
<protein>
    <submittedName>
        <fullName evidence="2">Uncharacterized protein</fullName>
    </submittedName>
</protein>